<evidence type="ECO:0000313" key="3">
    <source>
        <dbReference type="EMBL" id="EEZ61025.1"/>
    </source>
</evidence>
<dbReference type="STRING" id="649764.HMPREF0762_01093"/>
<dbReference type="InterPro" id="IPR042002">
    <property type="entry name" value="Sortase_C"/>
</dbReference>
<dbReference type="EMBL" id="ACUX02000007">
    <property type="protein sequence ID" value="EEZ61025.1"/>
    <property type="molecule type" value="Genomic_DNA"/>
</dbReference>
<dbReference type="GeneID" id="85007627"/>
<dbReference type="OrthoDB" id="5242161at2"/>
<feature type="active site" description="Acyl-thioester intermediate" evidence="2">
    <location>
        <position position="231"/>
    </location>
</feature>
<dbReference type="GO" id="GO:0016787">
    <property type="term" value="F:hydrolase activity"/>
    <property type="evidence" value="ECO:0007669"/>
    <property type="project" value="UniProtKB-KW"/>
</dbReference>
<organism evidence="3 4">
    <name type="scientific">Slackia exigua (strain ATCC 700122 / DSM 15923 / CIP 105133 / JCM 11022 / KCTC 5966 / S-7)</name>
    <dbReference type="NCBI Taxonomy" id="649764"/>
    <lineage>
        <taxon>Bacteria</taxon>
        <taxon>Bacillati</taxon>
        <taxon>Actinomycetota</taxon>
        <taxon>Coriobacteriia</taxon>
        <taxon>Eggerthellales</taxon>
        <taxon>Eggerthellaceae</taxon>
        <taxon>Slackia</taxon>
    </lineage>
</organism>
<dbReference type="Gene3D" id="2.40.260.10">
    <property type="entry name" value="Sortase"/>
    <property type="match status" value="1"/>
</dbReference>
<dbReference type="Proteomes" id="UP000006001">
    <property type="component" value="Unassembled WGS sequence"/>
</dbReference>
<evidence type="ECO:0000256" key="1">
    <source>
        <dbReference type="ARBA" id="ARBA00022801"/>
    </source>
</evidence>
<sequence>MSRRAACITAAILAVGGIVLLLLPHAAQWMYADEANRAARDFDIRMERADVFSMGQDAEGLSTNRNVSEEGFLDLDGLYADMVAYNRRIADDGQSGLVDAWSYQRSEIDLRAYGFPDQMIGYVEVPAIGQTLPLYLGATSDQMSLGAVQLTQTSMPIGGADTNCVIAAHRGAWSAAMFRDIEDLEPGDEVRVTNPWGTLTYRVRETKVIAPNDIRQILIRKGEDMVTLITCHPYGSSEKRYVVYCDRT</sequence>
<dbReference type="RefSeq" id="WP_006362350.1">
    <property type="nucleotide sequence ID" value="NZ_GG700630.1"/>
</dbReference>
<keyword evidence="4" id="KW-1185">Reference proteome</keyword>
<evidence type="ECO:0000256" key="2">
    <source>
        <dbReference type="PIRSR" id="PIRSR605754-1"/>
    </source>
</evidence>
<dbReference type="NCBIfam" id="NF033745">
    <property type="entry name" value="class_C_sortase"/>
    <property type="match status" value="1"/>
</dbReference>
<feature type="active site" description="Proton donor/acceptor" evidence="2">
    <location>
        <position position="169"/>
    </location>
</feature>
<evidence type="ECO:0000313" key="4">
    <source>
        <dbReference type="Proteomes" id="UP000006001"/>
    </source>
</evidence>
<name>D0WH61_SLAES</name>
<dbReference type="CDD" id="cd05827">
    <property type="entry name" value="Sortase_C"/>
    <property type="match status" value="1"/>
</dbReference>
<dbReference type="InterPro" id="IPR023365">
    <property type="entry name" value="Sortase_dom-sf"/>
</dbReference>
<proteinExistence type="predicted"/>
<keyword evidence="1" id="KW-0378">Hydrolase</keyword>
<reference evidence="3" key="1">
    <citation type="submission" date="2009-10" db="EMBL/GenBank/DDBJ databases">
        <authorList>
            <person name="Weinstock G."/>
            <person name="Sodergren E."/>
            <person name="Clifton S."/>
            <person name="Fulton L."/>
            <person name="Fulton B."/>
            <person name="Courtney L."/>
            <person name="Fronick C."/>
            <person name="Harrison M."/>
            <person name="Strong C."/>
            <person name="Farmer C."/>
            <person name="Delahaunty K."/>
            <person name="Markovic C."/>
            <person name="Hall O."/>
            <person name="Minx P."/>
            <person name="Tomlinson C."/>
            <person name="Mitreva M."/>
            <person name="Nelson J."/>
            <person name="Hou S."/>
            <person name="Wollam A."/>
            <person name="Pepin K.H."/>
            <person name="Johnson M."/>
            <person name="Bhonagiri V."/>
            <person name="Nash W.E."/>
            <person name="Warren W."/>
            <person name="Chinwalla A."/>
            <person name="Mardis E.R."/>
            <person name="Wilson R.K."/>
        </authorList>
    </citation>
    <scope>NUCLEOTIDE SEQUENCE [LARGE SCALE GENOMIC DNA]</scope>
    <source>
        <strain evidence="3">ATCC 700122</strain>
    </source>
</reference>
<dbReference type="SUPFAM" id="SSF63817">
    <property type="entry name" value="Sortase"/>
    <property type="match status" value="1"/>
</dbReference>
<gene>
    <name evidence="3" type="ORF">HMPREF0762_01093</name>
</gene>
<dbReference type="HOGENOM" id="CLU_045680_1_1_11"/>
<accession>D0WH61</accession>
<comment type="caution">
    <text evidence="3">The sequence shown here is derived from an EMBL/GenBank/DDBJ whole genome shotgun (WGS) entry which is preliminary data.</text>
</comment>
<dbReference type="AlphaFoldDB" id="D0WH61"/>
<dbReference type="InterPro" id="IPR005754">
    <property type="entry name" value="Sortase"/>
</dbReference>
<protein>
    <submittedName>
        <fullName evidence="3">Sortase family protein</fullName>
    </submittedName>
</protein>
<dbReference type="eggNOG" id="COG3764">
    <property type="taxonomic scope" value="Bacteria"/>
</dbReference>
<dbReference type="NCBIfam" id="TIGR01076">
    <property type="entry name" value="sortase_fam"/>
    <property type="match status" value="1"/>
</dbReference>
<dbReference type="Pfam" id="PF04203">
    <property type="entry name" value="Sortase"/>
    <property type="match status" value="1"/>
</dbReference>